<dbReference type="NCBIfam" id="TIGR04056">
    <property type="entry name" value="OMP_RagA_SusC"/>
    <property type="match status" value="1"/>
</dbReference>
<dbReference type="Pfam" id="PF13715">
    <property type="entry name" value="CarbopepD_reg_2"/>
    <property type="match status" value="1"/>
</dbReference>
<comment type="caution">
    <text evidence="10">The sequence shown here is derived from an EMBL/GenBank/DDBJ whole genome shotgun (WGS) entry which is preliminary data.</text>
</comment>
<dbReference type="Gene3D" id="2.40.170.20">
    <property type="entry name" value="TonB-dependent receptor, beta-barrel domain"/>
    <property type="match status" value="1"/>
</dbReference>
<evidence type="ECO:0000256" key="7">
    <source>
        <dbReference type="PROSITE-ProRule" id="PRU01360"/>
    </source>
</evidence>
<keyword evidence="2 7" id="KW-0813">Transport</keyword>
<reference evidence="10 11" key="1">
    <citation type="submission" date="2018-06" db="EMBL/GenBank/DDBJ databases">
        <title>Genomic Encyclopedia of Archaeal and Bacterial Type Strains, Phase II (KMG-II): from individual species to whole genera.</title>
        <authorList>
            <person name="Goeker M."/>
        </authorList>
    </citation>
    <scope>NUCLEOTIDE SEQUENCE [LARGE SCALE GENOMIC DNA]</scope>
    <source>
        <strain evidence="10 11">DSM 21851</strain>
    </source>
</reference>
<dbReference type="PROSITE" id="PS52016">
    <property type="entry name" value="TONB_DEPENDENT_REC_3"/>
    <property type="match status" value="1"/>
</dbReference>
<dbReference type="SUPFAM" id="SSF56935">
    <property type="entry name" value="Porins"/>
    <property type="match status" value="1"/>
</dbReference>
<proteinExistence type="inferred from homology"/>
<keyword evidence="5 7" id="KW-0472">Membrane</keyword>
<gene>
    <name evidence="10" type="ORF">LX87_02577</name>
</gene>
<dbReference type="InterPro" id="IPR037066">
    <property type="entry name" value="Plug_dom_sf"/>
</dbReference>
<dbReference type="InterPro" id="IPR012910">
    <property type="entry name" value="Plug_dom"/>
</dbReference>
<feature type="domain" description="TonB-dependent receptor plug" evidence="9">
    <location>
        <begin position="253"/>
        <end position="368"/>
    </location>
</feature>
<sequence>MCISCLQKTTLIMLVMLSHQLTRAQSIALARQHDRSVERAQATPTAGHRMKEVLTELSRQHQVSILFEETTVGGVTVPANWQLRSGKLEKQLEKLLKPYGLVFRKIGNQAYYIIKSPDKKNEPPRSNPSTFNGPISSKELMADRALSVLPNIPAVTIADFTVTGKVTGENGEGLPGVSVVMKGTQRGTVTNADGNYTLSVPEGSAGAVLVFSFVGYVSQEKTVRSSATVNVMLQPDDKVLEEIVVIGYGTAKKSDLTGAVGTVREAELKERPTASLQQALSGRMPGVQVNTNSGRPGGRSTIRVRGFSSINSSNNPLYVVDGVMLPQGTQNQFSSAIDYINPNDIVSVEVLKDASSTAIYGARGANGVILVTTKKGRSGEGQISYNVDFSVNTIGPNPPKVLNAREYMAVEDLAWANMAKYDPDGWAAGKWAYLNPKLRRTDPRVWNPDGSPQYDTNWMKETTQNKLSQNHQLGFSGGNDRTQYSISLGYRDDQGLIKTSYMKRYSGRFTIDDQVKPWLKVGGTLSYNNQSENLVDINDAVARQIVEDFPFLPVQYEDGTYANNRDYPYAEGTMSSYHRLMGTKYILNTQTTLGSLYSTISLAKGLEMRTVLGTNVQTQENNYSVTRTLNIGGNGNASSSNRKETFWSLENYLTYNKTINEKHALNALLGVSWQETNIFTVNASVSNFATDYFGFNNLGAGATNPQVASGASRFSFNSYFGRLNYNLMEKYLLTVTGRADGSSKFGENHKFAFFPSAALAWRVSEEDFLKNNPVISNLKFRTSYGLTGNSEIPPYTSLALLSSNYATVIGESRTAGTGISRLSNADLRWEKTAQADVGLEIGLLKGRLNLEADYYYRKTTDMLLDAPVARTSGYALIRRNVGSMENKGFELGLNSVNIDRGGFQWNSTFNISFNRNKVLSLATPSDIFNVGGPNFTNPTNVIRVGEPVGSFWGLTRLGVWSEAEREEAAKFVSYRNGLTILPGDIKYLDVNGDKAITDADRSIIGNGSPKGWGAFTNTFRYKNFDLTFETQFMFGNDVMDLNISTSEDRQAIANSYTSVLNAWTPQNQNSKIAEIRETRAGYVLNVDSYWIKDGSFLRGRNLLLGYTFPGSLTSKLKLNRLRAYATVQNFFLLVKDPIIGDPEVTPTNQGESNSAFSQGMIWHNYPKPTTYLFGLQIGL</sequence>
<evidence type="ECO:0000256" key="8">
    <source>
        <dbReference type="SAM" id="MobiDB-lite"/>
    </source>
</evidence>
<dbReference type="Proteomes" id="UP000248790">
    <property type="component" value="Unassembled WGS sequence"/>
</dbReference>
<evidence type="ECO:0000256" key="6">
    <source>
        <dbReference type="ARBA" id="ARBA00023237"/>
    </source>
</evidence>
<feature type="region of interest" description="Disordered" evidence="8">
    <location>
        <begin position="116"/>
        <end position="136"/>
    </location>
</feature>
<organism evidence="10 11">
    <name type="scientific">Larkinella arboricola</name>
    <dbReference type="NCBI Taxonomy" id="643671"/>
    <lineage>
        <taxon>Bacteria</taxon>
        <taxon>Pseudomonadati</taxon>
        <taxon>Bacteroidota</taxon>
        <taxon>Cytophagia</taxon>
        <taxon>Cytophagales</taxon>
        <taxon>Spirosomataceae</taxon>
        <taxon>Larkinella</taxon>
    </lineage>
</organism>
<dbReference type="InterPro" id="IPR039426">
    <property type="entry name" value="TonB-dep_rcpt-like"/>
</dbReference>
<evidence type="ECO:0000259" key="9">
    <source>
        <dbReference type="Pfam" id="PF07715"/>
    </source>
</evidence>
<dbReference type="InterPro" id="IPR008969">
    <property type="entry name" value="CarboxyPept-like_regulatory"/>
</dbReference>
<dbReference type="EMBL" id="QLMC01000003">
    <property type="protein sequence ID" value="RAJ97674.1"/>
    <property type="molecule type" value="Genomic_DNA"/>
</dbReference>
<keyword evidence="4 7" id="KW-0812">Transmembrane</keyword>
<protein>
    <submittedName>
        <fullName evidence="10">TonB-linked SusC/RagA family outer membrane protein</fullName>
    </submittedName>
</protein>
<dbReference type="Gene3D" id="2.170.130.10">
    <property type="entry name" value="TonB-dependent receptor, plug domain"/>
    <property type="match status" value="1"/>
</dbReference>
<dbReference type="InterPro" id="IPR023996">
    <property type="entry name" value="TonB-dep_OMP_SusC/RagA"/>
</dbReference>
<comment type="similarity">
    <text evidence="7">Belongs to the TonB-dependent receptor family.</text>
</comment>
<dbReference type="AlphaFoldDB" id="A0A327WZZ3"/>
<evidence type="ECO:0000256" key="4">
    <source>
        <dbReference type="ARBA" id="ARBA00022692"/>
    </source>
</evidence>
<dbReference type="InterPro" id="IPR023997">
    <property type="entry name" value="TonB-dep_OMP_SusC/RagA_CS"/>
</dbReference>
<dbReference type="SUPFAM" id="SSF49464">
    <property type="entry name" value="Carboxypeptidase regulatory domain-like"/>
    <property type="match status" value="1"/>
</dbReference>
<evidence type="ECO:0000256" key="2">
    <source>
        <dbReference type="ARBA" id="ARBA00022448"/>
    </source>
</evidence>
<dbReference type="FunFam" id="2.170.130.10:FF:000008">
    <property type="entry name" value="SusC/RagA family TonB-linked outer membrane protein"/>
    <property type="match status" value="1"/>
</dbReference>
<dbReference type="GO" id="GO:0009279">
    <property type="term" value="C:cell outer membrane"/>
    <property type="evidence" value="ECO:0007669"/>
    <property type="project" value="UniProtKB-SubCell"/>
</dbReference>
<keyword evidence="11" id="KW-1185">Reference proteome</keyword>
<evidence type="ECO:0000313" key="11">
    <source>
        <dbReference type="Proteomes" id="UP000248790"/>
    </source>
</evidence>
<name>A0A327WZZ3_LARAB</name>
<comment type="subcellular location">
    <subcellularLocation>
        <location evidence="1 7">Cell outer membrane</location>
        <topology evidence="1 7">Multi-pass membrane protein</topology>
    </subcellularLocation>
</comment>
<accession>A0A327WZZ3</accession>
<evidence type="ECO:0000256" key="1">
    <source>
        <dbReference type="ARBA" id="ARBA00004571"/>
    </source>
</evidence>
<evidence type="ECO:0000256" key="5">
    <source>
        <dbReference type="ARBA" id="ARBA00023136"/>
    </source>
</evidence>
<dbReference type="Gene3D" id="2.60.40.1120">
    <property type="entry name" value="Carboxypeptidase-like, regulatory domain"/>
    <property type="match status" value="1"/>
</dbReference>
<evidence type="ECO:0000313" key="10">
    <source>
        <dbReference type="EMBL" id="RAJ97674.1"/>
    </source>
</evidence>
<dbReference type="NCBIfam" id="TIGR04057">
    <property type="entry name" value="SusC_RagA_signa"/>
    <property type="match status" value="1"/>
</dbReference>
<dbReference type="InterPro" id="IPR036942">
    <property type="entry name" value="Beta-barrel_TonB_sf"/>
</dbReference>
<dbReference type="Pfam" id="PF07715">
    <property type="entry name" value="Plug"/>
    <property type="match status" value="1"/>
</dbReference>
<keyword evidence="6 7" id="KW-0998">Cell outer membrane</keyword>
<evidence type="ECO:0000256" key="3">
    <source>
        <dbReference type="ARBA" id="ARBA00022452"/>
    </source>
</evidence>
<keyword evidence="3 7" id="KW-1134">Transmembrane beta strand</keyword>